<protein>
    <submittedName>
        <fullName evidence="2">Uncharacterized protein</fullName>
    </submittedName>
</protein>
<evidence type="ECO:0000256" key="1">
    <source>
        <dbReference type="SAM" id="MobiDB-lite"/>
    </source>
</evidence>
<feature type="compositionally biased region" description="Polar residues" evidence="1">
    <location>
        <begin position="28"/>
        <end position="42"/>
    </location>
</feature>
<dbReference type="AlphaFoldDB" id="A0A7J5XQR8"/>
<feature type="compositionally biased region" description="Basic residues" evidence="1">
    <location>
        <begin position="45"/>
        <end position="56"/>
    </location>
</feature>
<accession>A0A7J5XQR8</accession>
<feature type="compositionally biased region" description="Basic residues" evidence="1">
    <location>
        <begin position="131"/>
        <end position="140"/>
    </location>
</feature>
<sequence>MSSFDQSLLKDRPLGESGLCCWTLKQKQMNTSAPSVQSQSPTARGGRRRAHQNNKRKIMRYLDDKYSDPVKDELLDMSSLVDPRFRTTYIDPDKVEPVQRRAVAEMMSLPAPAQQPGTAVQVRQEDAQPPPKKKMTLATI</sequence>
<keyword evidence="3" id="KW-1185">Reference proteome</keyword>
<gene>
    <name evidence="2" type="ORF">F7725_010685</name>
</gene>
<comment type="caution">
    <text evidence="2">The sequence shown here is derived from an EMBL/GenBank/DDBJ whole genome shotgun (WGS) entry which is preliminary data.</text>
</comment>
<feature type="region of interest" description="Disordered" evidence="1">
    <location>
        <begin position="28"/>
        <end position="56"/>
    </location>
</feature>
<dbReference type="Proteomes" id="UP000518266">
    <property type="component" value="Unassembled WGS sequence"/>
</dbReference>
<evidence type="ECO:0000313" key="3">
    <source>
        <dbReference type="Proteomes" id="UP000518266"/>
    </source>
</evidence>
<organism evidence="2 3">
    <name type="scientific">Dissostichus mawsoni</name>
    <name type="common">Antarctic cod</name>
    <dbReference type="NCBI Taxonomy" id="36200"/>
    <lineage>
        <taxon>Eukaryota</taxon>
        <taxon>Metazoa</taxon>
        <taxon>Chordata</taxon>
        <taxon>Craniata</taxon>
        <taxon>Vertebrata</taxon>
        <taxon>Euteleostomi</taxon>
        <taxon>Actinopterygii</taxon>
        <taxon>Neopterygii</taxon>
        <taxon>Teleostei</taxon>
        <taxon>Neoteleostei</taxon>
        <taxon>Acanthomorphata</taxon>
        <taxon>Eupercaria</taxon>
        <taxon>Perciformes</taxon>
        <taxon>Notothenioidei</taxon>
        <taxon>Nototheniidae</taxon>
        <taxon>Dissostichus</taxon>
    </lineage>
</organism>
<name>A0A7J5XQR8_DISMA</name>
<dbReference type="OrthoDB" id="1607513at2759"/>
<dbReference type="EMBL" id="JAAKFY010000022">
    <property type="protein sequence ID" value="KAF3838917.1"/>
    <property type="molecule type" value="Genomic_DNA"/>
</dbReference>
<proteinExistence type="predicted"/>
<reference evidence="2 3" key="1">
    <citation type="submission" date="2020-03" db="EMBL/GenBank/DDBJ databases">
        <title>Dissostichus mawsoni Genome sequencing and assembly.</title>
        <authorList>
            <person name="Park H."/>
        </authorList>
    </citation>
    <scope>NUCLEOTIDE SEQUENCE [LARGE SCALE GENOMIC DNA]</scope>
    <source>
        <strain evidence="2">DM0001</strain>
        <tissue evidence="2">Muscle</tissue>
    </source>
</reference>
<evidence type="ECO:0000313" key="2">
    <source>
        <dbReference type="EMBL" id="KAF3838917.1"/>
    </source>
</evidence>
<feature type="region of interest" description="Disordered" evidence="1">
    <location>
        <begin position="110"/>
        <end position="140"/>
    </location>
</feature>